<dbReference type="InterPro" id="IPR015422">
    <property type="entry name" value="PyrdxlP-dep_Trfase_small"/>
</dbReference>
<evidence type="ECO:0000256" key="1">
    <source>
        <dbReference type="ARBA" id="ARBA00001933"/>
    </source>
</evidence>
<dbReference type="InterPro" id="IPR015421">
    <property type="entry name" value="PyrdxlP-dep_Trfase_major"/>
</dbReference>
<gene>
    <name evidence="8" type="ORF">F0L68_14970</name>
</gene>
<accession>A0A5B2XFD7</accession>
<evidence type="ECO:0000256" key="4">
    <source>
        <dbReference type="ARBA" id="ARBA00022898"/>
    </source>
</evidence>
<dbReference type="Gene3D" id="3.40.640.10">
    <property type="entry name" value="Type I PLP-dependent aspartate aminotransferase-like (Major domain)"/>
    <property type="match status" value="1"/>
</dbReference>
<dbReference type="PANTHER" id="PTHR45677">
    <property type="entry name" value="GLUTAMATE DECARBOXYLASE-RELATED"/>
    <property type="match status" value="1"/>
</dbReference>
<dbReference type="Proteomes" id="UP000323454">
    <property type="component" value="Unassembled WGS sequence"/>
</dbReference>
<keyword evidence="3" id="KW-0210">Decarboxylase</keyword>
<dbReference type="GO" id="GO:0008483">
    <property type="term" value="F:transaminase activity"/>
    <property type="evidence" value="ECO:0007669"/>
    <property type="project" value="UniProtKB-KW"/>
</dbReference>
<comment type="cofactor">
    <cofactor evidence="1 6 7">
        <name>pyridoxal 5'-phosphate</name>
        <dbReference type="ChEBI" id="CHEBI:597326"/>
    </cofactor>
</comment>
<dbReference type="Gene3D" id="3.90.1150.10">
    <property type="entry name" value="Aspartate Aminotransferase, domain 1"/>
    <property type="match status" value="1"/>
</dbReference>
<reference evidence="8 9" key="2">
    <citation type="submission" date="2019-09" db="EMBL/GenBank/DDBJ databases">
        <authorList>
            <person name="Jin C."/>
        </authorList>
    </citation>
    <scope>NUCLEOTIDE SEQUENCE [LARGE SCALE GENOMIC DNA]</scope>
    <source>
        <strain evidence="8 9">AN110305</strain>
    </source>
</reference>
<keyword evidence="4 6" id="KW-0663">Pyridoxal phosphate</keyword>
<dbReference type="InterPro" id="IPR015424">
    <property type="entry name" value="PyrdxlP-dep_Trfase"/>
</dbReference>
<dbReference type="InterPro" id="IPR002129">
    <property type="entry name" value="PyrdxlP-dep_de-COase"/>
</dbReference>
<dbReference type="GO" id="GO:0019752">
    <property type="term" value="P:carboxylic acid metabolic process"/>
    <property type="evidence" value="ECO:0007669"/>
    <property type="project" value="InterPro"/>
</dbReference>
<evidence type="ECO:0000256" key="7">
    <source>
        <dbReference type="RuleBase" id="RU000382"/>
    </source>
</evidence>
<dbReference type="OrthoDB" id="3335676at2"/>
<evidence type="ECO:0000313" key="8">
    <source>
        <dbReference type="EMBL" id="KAA2262023.1"/>
    </source>
</evidence>
<dbReference type="Pfam" id="PF00282">
    <property type="entry name" value="Pyridoxal_deC"/>
    <property type="match status" value="1"/>
</dbReference>
<protein>
    <submittedName>
        <fullName evidence="8">Aminotransferase class V-fold PLP-dependent enzyme</fullName>
    </submittedName>
</protein>
<dbReference type="EMBL" id="VUOB01000023">
    <property type="protein sequence ID" value="KAA2262023.1"/>
    <property type="molecule type" value="Genomic_DNA"/>
</dbReference>
<dbReference type="SUPFAM" id="SSF53383">
    <property type="entry name" value="PLP-dependent transferases"/>
    <property type="match status" value="1"/>
</dbReference>
<sequence length="449" mass="47097">MPERGVGTDAALHRLATVLVEQGIDLSHPMAAAHLQPPPLTVAVAADALASAGNASLDTYDSGPATIAVERWVVDALTSLAGFDDGADGVLTPGGSLSNLTALLLARDAAAARRGVDVRRDGVAALPKPVVFCSELAHFSVHRACATLGLGESAVRAVPVDERHRMRPDALAAMLRDLGEEHTPIAVVATAGTTDFGSVDPLAELTALAREHGAWLHVDAAYGFGTLFSDSLAGRMDGLTHADSVTVDLHKIGWQPAAASVLLVRDRAAFAALDRSVDYLNPADDRAAGYDGLLGRTLQTTRRPDAVKIAATLLAYGRHGLGQFVDTCHRLARHAEARIAAEPRLELVAGAELTTVVFRYLAEDPATRDRVNGELRRRLLHRGTALIGRTSARPAGPADEPVTCLKLTLLNPTATEADIDDLLALVLDAGAACERHSPTVAEAHEEGAA</sequence>
<dbReference type="AlphaFoldDB" id="A0A5B2XFD7"/>
<dbReference type="PANTHER" id="PTHR45677:SF8">
    <property type="entry name" value="CYSTEINE SULFINIC ACID DECARBOXYLASE"/>
    <property type="match status" value="1"/>
</dbReference>
<comment type="similarity">
    <text evidence="2 7">Belongs to the group II decarboxylase family.</text>
</comment>
<evidence type="ECO:0000313" key="9">
    <source>
        <dbReference type="Proteomes" id="UP000323454"/>
    </source>
</evidence>
<keyword evidence="5 7" id="KW-0456">Lyase</keyword>
<dbReference type="GO" id="GO:0005737">
    <property type="term" value="C:cytoplasm"/>
    <property type="evidence" value="ECO:0007669"/>
    <property type="project" value="TreeGrafter"/>
</dbReference>
<organism evidence="8 9">
    <name type="scientific">Solihabitans fulvus</name>
    <dbReference type="NCBI Taxonomy" id="1892852"/>
    <lineage>
        <taxon>Bacteria</taxon>
        <taxon>Bacillati</taxon>
        <taxon>Actinomycetota</taxon>
        <taxon>Actinomycetes</taxon>
        <taxon>Pseudonocardiales</taxon>
        <taxon>Pseudonocardiaceae</taxon>
        <taxon>Solihabitans</taxon>
    </lineage>
</organism>
<comment type="caution">
    <text evidence="8">The sequence shown here is derived from an EMBL/GenBank/DDBJ whole genome shotgun (WGS) entry which is preliminary data.</text>
</comment>
<evidence type="ECO:0000256" key="5">
    <source>
        <dbReference type="ARBA" id="ARBA00023239"/>
    </source>
</evidence>
<evidence type="ECO:0000256" key="3">
    <source>
        <dbReference type="ARBA" id="ARBA00022793"/>
    </source>
</evidence>
<evidence type="ECO:0000256" key="2">
    <source>
        <dbReference type="ARBA" id="ARBA00009533"/>
    </source>
</evidence>
<keyword evidence="9" id="KW-1185">Reference proteome</keyword>
<reference evidence="8 9" key="1">
    <citation type="submission" date="2019-09" db="EMBL/GenBank/DDBJ databases">
        <title>Goodfellowia gen. nov., a new genus of the Pseudonocardineae related to Actinoalloteichus, containing Goodfellowia coeruleoviolacea gen. nov., comb. nov. gen. nov., comb. nov.</title>
        <authorList>
            <person name="Labeda D."/>
        </authorList>
    </citation>
    <scope>NUCLEOTIDE SEQUENCE [LARGE SCALE GENOMIC DNA]</scope>
    <source>
        <strain evidence="8 9">AN110305</strain>
    </source>
</reference>
<dbReference type="GO" id="GO:0004058">
    <property type="term" value="F:aromatic-L-amino-acid decarboxylase activity"/>
    <property type="evidence" value="ECO:0007669"/>
    <property type="project" value="UniProtKB-ARBA"/>
</dbReference>
<name>A0A5B2XFD7_9PSEU</name>
<keyword evidence="8" id="KW-0032">Aminotransferase</keyword>
<evidence type="ECO:0000256" key="6">
    <source>
        <dbReference type="PIRSR" id="PIRSR602129-50"/>
    </source>
</evidence>
<dbReference type="GO" id="GO:0030170">
    <property type="term" value="F:pyridoxal phosphate binding"/>
    <property type="evidence" value="ECO:0007669"/>
    <property type="project" value="InterPro"/>
</dbReference>
<keyword evidence="8" id="KW-0808">Transferase</keyword>
<proteinExistence type="inferred from homology"/>
<feature type="modified residue" description="N6-(pyridoxal phosphate)lysine" evidence="6">
    <location>
        <position position="251"/>
    </location>
</feature>